<evidence type="ECO:0000313" key="9">
    <source>
        <dbReference type="Proteomes" id="UP001648503"/>
    </source>
</evidence>
<feature type="compositionally biased region" description="Low complexity" evidence="6">
    <location>
        <begin position="655"/>
        <end position="674"/>
    </location>
</feature>
<evidence type="ECO:0000256" key="1">
    <source>
        <dbReference type="ARBA" id="ARBA00022723"/>
    </source>
</evidence>
<feature type="domain" description="C2H2-type" evidence="7">
    <location>
        <begin position="704"/>
        <end position="733"/>
    </location>
</feature>
<evidence type="ECO:0000259" key="7">
    <source>
        <dbReference type="PROSITE" id="PS50157"/>
    </source>
</evidence>
<keyword evidence="2" id="KW-0677">Repeat</keyword>
<dbReference type="SMART" id="SM00355">
    <property type="entry name" value="ZnF_C2H2"/>
    <property type="match status" value="3"/>
</dbReference>
<name>A0ABQ8FEP7_9FUNG</name>
<keyword evidence="9" id="KW-1185">Reference proteome</keyword>
<evidence type="ECO:0000256" key="2">
    <source>
        <dbReference type="ARBA" id="ARBA00022737"/>
    </source>
</evidence>
<feature type="compositionally biased region" description="Polar residues" evidence="6">
    <location>
        <begin position="52"/>
        <end position="62"/>
    </location>
</feature>
<feature type="region of interest" description="Disordered" evidence="6">
    <location>
        <begin position="402"/>
        <end position="444"/>
    </location>
</feature>
<organism evidence="8 9">
    <name type="scientific">Batrachochytrium salamandrivorans</name>
    <dbReference type="NCBI Taxonomy" id="1357716"/>
    <lineage>
        <taxon>Eukaryota</taxon>
        <taxon>Fungi</taxon>
        <taxon>Fungi incertae sedis</taxon>
        <taxon>Chytridiomycota</taxon>
        <taxon>Chytridiomycota incertae sedis</taxon>
        <taxon>Chytridiomycetes</taxon>
        <taxon>Rhizophydiales</taxon>
        <taxon>Rhizophydiales incertae sedis</taxon>
        <taxon>Batrachochytrium</taxon>
    </lineage>
</organism>
<accession>A0ABQ8FEP7</accession>
<feature type="region of interest" description="Disordered" evidence="6">
    <location>
        <begin position="652"/>
        <end position="677"/>
    </location>
</feature>
<feature type="region of interest" description="Disordered" evidence="6">
    <location>
        <begin position="39"/>
        <end position="62"/>
    </location>
</feature>
<dbReference type="InterPro" id="IPR013087">
    <property type="entry name" value="Znf_C2H2_type"/>
</dbReference>
<dbReference type="InterPro" id="IPR036236">
    <property type="entry name" value="Znf_C2H2_sf"/>
</dbReference>
<dbReference type="SUPFAM" id="SSF57667">
    <property type="entry name" value="beta-beta-alpha zinc fingers"/>
    <property type="match status" value="1"/>
</dbReference>
<evidence type="ECO:0000256" key="4">
    <source>
        <dbReference type="ARBA" id="ARBA00022833"/>
    </source>
</evidence>
<keyword evidence="3 5" id="KW-0863">Zinc-finger</keyword>
<reference evidence="8 9" key="1">
    <citation type="submission" date="2021-02" db="EMBL/GenBank/DDBJ databases">
        <title>Variation within the Batrachochytrium salamandrivorans European outbreak.</title>
        <authorList>
            <person name="Kelly M."/>
            <person name="Pasmans F."/>
            <person name="Shea T.P."/>
            <person name="Munoz J.F."/>
            <person name="Carranza S."/>
            <person name="Cuomo C.A."/>
            <person name="Martel A."/>
        </authorList>
    </citation>
    <scope>NUCLEOTIDE SEQUENCE [LARGE SCALE GENOMIC DNA]</scope>
    <source>
        <strain evidence="8 9">AMFP18/2</strain>
    </source>
</reference>
<keyword evidence="1" id="KW-0479">Metal-binding</keyword>
<evidence type="ECO:0000313" key="8">
    <source>
        <dbReference type="EMBL" id="KAH6597021.1"/>
    </source>
</evidence>
<proteinExistence type="predicted"/>
<feature type="domain" description="C2H2-type" evidence="7">
    <location>
        <begin position="734"/>
        <end position="758"/>
    </location>
</feature>
<evidence type="ECO:0000256" key="6">
    <source>
        <dbReference type="SAM" id="MobiDB-lite"/>
    </source>
</evidence>
<protein>
    <recommendedName>
        <fullName evidence="7">C2H2-type domain-containing protein</fullName>
    </recommendedName>
</protein>
<sequence>MDICELIDEQPVEALLSLSRSNISVEHRVSARHATDDSVASASYHDNHRSIGRTSSTGSATNCVVSADAPHTETKWSDMRLEGPSSKRAHYWPPDYQQQQQQQQQLLMHPSLPTQNNPLSPMLSPGPYLPPMMDHGRLMQKQLSGDCGGGSDTLLQQMQPPAQMQIHSPYAQQQQQHRHALAPMMMPALIYPSPAMTGTAPSPSPSGWSFSPHLLMPLSSLSPGSRPVSPFTLPTAAHAFRRPQLPHLLLPPSQAPLQSDVSGANVGSDMGRMISPRSCTVASHSSEISCASNAPIGRYVESCSIDTDDAMADQSNSSNGSDSSNSSSRSSDSSNSSRGSNSNNGSNSCPSSSSSWSCTSTISALQPRTLAPISSESQPCVEQHQCIHQVWLPAHLQQRPRQELQFSNSQSYEQDGVQGSTRGSVPGSVQGSESKTLDRANSSGGYYSSSRCFDSTAAGGTGAAIIAAATEAASAAASSTATTIAATLSCPTPTTAASSSLCVQSAISTNRFEASDTLAAPVLLHAASECKQHQILQLQQVDSEITRGTTVATTVTSGSGLASCREDSHSCFLGDTLALSTLAALASVSAAAETTTITTGTSTTPATIATTPATATCTTPATATCTTTATVADFSLPRLQTHPILSNVPAAASLGQRPQSQCSSPSDSGGSYSPNVTLHQATYSSSSPVSSTPPSPLPKAKHFFMCSFPNCSLGFTRRQNLRSHMTVHTNERPHPCVQCPATFRRRQELLRHCRSVHAPAGIKLFRCSHCLRLFGRADALKRHIIANGGKPGNHGMTPWACAQTTKSYGSGSDSHSSTLESLNPLALTHDPIKTTPTILSPRDILNI</sequence>
<dbReference type="PROSITE" id="PS50157">
    <property type="entry name" value="ZINC_FINGER_C2H2_2"/>
    <property type="match status" value="3"/>
</dbReference>
<comment type="caution">
    <text evidence="8">The sequence shown here is derived from an EMBL/GenBank/DDBJ whole genome shotgun (WGS) entry which is preliminary data.</text>
</comment>
<dbReference type="EMBL" id="JAFCIX010000172">
    <property type="protein sequence ID" value="KAH6597021.1"/>
    <property type="molecule type" value="Genomic_DNA"/>
</dbReference>
<keyword evidence="4" id="KW-0862">Zinc</keyword>
<feature type="region of interest" description="Disordered" evidence="6">
    <location>
        <begin position="310"/>
        <end position="354"/>
    </location>
</feature>
<dbReference type="Proteomes" id="UP001648503">
    <property type="component" value="Unassembled WGS sequence"/>
</dbReference>
<feature type="compositionally biased region" description="Low complexity" evidence="6">
    <location>
        <begin position="315"/>
        <end position="354"/>
    </location>
</feature>
<feature type="domain" description="C2H2-type" evidence="7">
    <location>
        <begin position="765"/>
        <end position="792"/>
    </location>
</feature>
<gene>
    <name evidence="8" type="ORF">BASA50_004779</name>
</gene>
<evidence type="ECO:0000256" key="3">
    <source>
        <dbReference type="ARBA" id="ARBA00022771"/>
    </source>
</evidence>
<dbReference type="PANTHER" id="PTHR24409">
    <property type="entry name" value="ZINC FINGER PROTEIN 142"/>
    <property type="match status" value="1"/>
</dbReference>
<evidence type="ECO:0000256" key="5">
    <source>
        <dbReference type="PROSITE-ProRule" id="PRU00042"/>
    </source>
</evidence>
<dbReference type="Gene3D" id="3.30.160.60">
    <property type="entry name" value="Classic Zinc Finger"/>
    <property type="match status" value="2"/>
</dbReference>
<dbReference type="PROSITE" id="PS00028">
    <property type="entry name" value="ZINC_FINGER_C2H2_1"/>
    <property type="match status" value="2"/>
</dbReference>
<dbReference type="PANTHER" id="PTHR24409:SF295">
    <property type="entry name" value="AZ2-RELATED"/>
    <property type="match status" value="1"/>
</dbReference>
<feature type="compositionally biased region" description="Polar residues" evidence="6">
    <location>
        <begin position="404"/>
        <end position="444"/>
    </location>
</feature>